<feature type="binding site" evidence="15">
    <location>
        <position position="179"/>
    </location>
    <ligand>
        <name>substrate</name>
    </ligand>
</feature>
<keyword evidence="19" id="KW-1185">Reference proteome</keyword>
<dbReference type="GO" id="GO:0008835">
    <property type="term" value="F:diaminohydroxyphosphoribosylaminopyrimidine deaminase activity"/>
    <property type="evidence" value="ECO:0007669"/>
    <property type="project" value="UniProtKB-EC"/>
</dbReference>
<name>A0AA96GFX2_9BACT</name>
<dbReference type="PIRSF" id="PIRSF006769">
    <property type="entry name" value="RibD"/>
    <property type="match status" value="1"/>
</dbReference>
<dbReference type="CDD" id="cd01284">
    <property type="entry name" value="Riboflavin_deaminase-reductase"/>
    <property type="match status" value="1"/>
</dbReference>
<feature type="binding site" evidence="15">
    <location>
        <position position="165"/>
    </location>
    <ligand>
        <name>NADP(+)</name>
        <dbReference type="ChEBI" id="CHEBI:58349"/>
    </ligand>
</feature>
<evidence type="ECO:0000259" key="17">
    <source>
        <dbReference type="PROSITE" id="PS51747"/>
    </source>
</evidence>
<keyword evidence="12" id="KW-0511">Multifunctional enzyme</keyword>
<evidence type="ECO:0000256" key="1">
    <source>
        <dbReference type="ARBA" id="ARBA00002151"/>
    </source>
</evidence>
<sequence>MKRALSLAAKGKGRTSPNPMVGAVIVKNGQIVGEAYHRQSGEPHAEILALHQAGPRARGAVLYVTLEPCCHTNKRTPPCVPLLIHSGLARICVAMVDPNPQVNGRGLQQLRQAHVPVSVGVLEQAARDLNEVYAYWITTGRPLVTLKGAMTLDGKIATATGESRWITGERARQDVHRLRNQMDAILVGVGTVIADNPELSARGTTMTNRRVGRQPVRVVLDSRLRIPFNAKVLRWVGEQPTILCTTTQAPHQKIAHLRKRGIQVWVLPGQAGRVSLKACLSRLGKEGLTSVLIEGGSRVNAAAFQQGLVNQVRLYMTPMLLGGQDAIGLIGGQSPKKLDRAWPLADCQLKKLGKDWLITGRIEPRQ</sequence>
<accession>A0AA96GFX2</accession>
<comment type="similarity">
    <text evidence="4 13">In the N-terminal section; belongs to the cytidine and deoxycytidylate deaminase family.</text>
</comment>
<dbReference type="NCBIfam" id="TIGR00227">
    <property type="entry name" value="ribD_Cterm"/>
    <property type="match status" value="1"/>
</dbReference>
<feature type="binding site" evidence="15">
    <location>
        <position position="202"/>
    </location>
    <ligand>
        <name>substrate</name>
    </ligand>
</feature>
<dbReference type="EC" id="1.1.1.193" evidence="13"/>
<dbReference type="GO" id="GO:0009231">
    <property type="term" value="P:riboflavin biosynthetic process"/>
    <property type="evidence" value="ECO:0007669"/>
    <property type="project" value="UniProtKB-KW"/>
</dbReference>
<dbReference type="GO" id="GO:0050661">
    <property type="term" value="F:NADP binding"/>
    <property type="evidence" value="ECO:0007669"/>
    <property type="project" value="InterPro"/>
</dbReference>
<dbReference type="PANTHER" id="PTHR38011">
    <property type="entry name" value="DIHYDROFOLATE REDUCTASE FAMILY PROTEIN (AFU_ORTHOLOGUE AFUA_8G06820)"/>
    <property type="match status" value="1"/>
</dbReference>
<dbReference type="InterPro" id="IPR016193">
    <property type="entry name" value="Cytidine_deaminase-like"/>
</dbReference>
<protein>
    <recommendedName>
        <fullName evidence="13">Riboflavin biosynthesis protein RibD</fullName>
    </recommendedName>
    <domain>
        <recommendedName>
            <fullName evidence="13">Diaminohydroxyphosphoribosylaminopyrimidine deaminase</fullName>
            <shortName evidence="13">DRAP deaminase</shortName>
            <ecNumber evidence="13">3.5.4.26</ecNumber>
        </recommendedName>
        <alternativeName>
            <fullName evidence="13">Riboflavin-specific deaminase</fullName>
        </alternativeName>
    </domain>
    <domain>
        <recommendedName>
            <fullName evidence="13">5-amino-6-(5-phosphoribosylamino)uracil reductase</fullName>
            <ecNumber evidence="13">1.1.1.193</ecNumber>
        </recommendedName>
        <alternativeName>
            <fullName evidence="13">HTP reductase</fullName>
        </alternativeName>
    </domain>
</protein>
<proteinExistence type="inferred from homology"/>
<evidence type="ECO:0000313" key="18">
    <source>
        <dbReference type="EMBL" id="WNM57874.1"/>
    </source>
</evidence>
<evidence type="ECO:0000256" key="12">
    <source>
        <dbReference type="ARBA" id="ARBA00023268"/>
    </source>
</evidence>
<feature type="binding site" evidence="15">
    <location>
        <begin position="296"/>
        <end position="302"/>
    </location>
    <ligand>
        <name>NADP(+)</name>
        <dbReference type="ChEBI" id="CHEBI:58349"/>
    </ligand>
</feature>
<feature type="binding site" evidence="15">
    <location>
        <position position="149"/>
    </location>
    <ligand>
        <name>NADP(+)</name>
        <dbReference type="ChEBI" id="CHEBI:58349"/>
    </ligand>
</feature>
<dbReference type="InterPro" id="IPR050765">
    <property type="entry name" value="Riboflavin_Biosynth_HTPR"/>
</dbReference>
<comment type="similarity">
    <text evidence="5 13">In the C-terminal section; belongs to the HTP reductase family.</text>
</comment>
<evidence type="ECO:0000256" key="11">
    <source>
        <dbReference type="ARBA" id="ARBA00023002"/>
    </source>
</evidence>
<evidence type="ECO:0000256" key="14">
    <source>
        <dbReference type="PIRSR" id="PIRSR006769-1"/>
    </source>
</evidence>
<dbReference type="InterPro" id="IPR004794">
    <property type="entry name" value="Eubact_RibD"/>
</dbReference>
<feature type="binding site" evidence="16">
    <location>
        <position position="79"/>
    </location>
    <ligand>
        <name>Zn(2+)</name>
        <dbReference type="ChEBI" id="CHEBI:29105"/>
        <note>catalytic</note>
    </ligand>
</feature>
<comment type="function">
    <text evidence="1 13">Converts 2,5-diamino-6-(ribosylamino)-4(3h)-pyrimidinone 5'-phosphate into 5-amino-6-(ribosylamino)-2,4(1h,3h)-pyrimidinedione 5'-phosphate.</text>
</comment>
<dbReference type="FunFam" id="3.40.140.10:FF:000025">
    <property type="entry name" value="Riboflavin biosynthesis protein RibD"/>
    <property type="match status" value="1"/>
</dbReference>
<feature type="binding site" evidence="15">
    <location>
        <position position="163"/>
    </location>
    <ligand>
        <name>substrate</name>
    </ligand>
</feature>
<feature type="binding site" evidence="15">
    <location>
        <position position="195"/>
    </location>
    <ligand>
        <name>NADP(+)</name>
        <dbReference type="ChEBI" id="CHEBI:58349"/>
    </ligand>
</feature>
<feature type="binding site" evidence="16">
    <location>
        <position position="69"/>
    </location>
    <ligand>
        <name>Zn(2+)</name>
        <dbReference type="ChEBI" id="CHEBI:29105"/>
        <note>catalytic</note>
    </ligand>
</feature>
<feature type="binding site" evidence="15">
    <location>
        <position position="199"/>
    </location>
    <ligand>
        <name>NADP(+)</name>
        <dbReference type="ChEBI" id="CHEBI:58349"/>
    </ligand>
</feature>
<reference evidence="18 19" key="1">
    <citation type="submission" date="2023-01" db="EMBL/GenBank/DDBJ databases">
        <title>Cultivation and genomic characterization of new, ubiquitous marine nitrite-oxidizing bacteria from the Nitrospirales.</title>
        <authorList>
            <person name="Mueller A.J."/>
            <person name="Daebeler A."/>
            <person name="Herbold C.W."/>
            <person name="Kirkegaard R.H."/>
            <person name="Daims H."/>
        </authorList>
    </citation>
    <scope>NUCLEOTIDE SEQUENCE [LARGE SCALE GENOMIC DNA]</scope>
    <source>
        <strain evidence="18 19">VA</strain>
    </source>
</reference>
<dbReference type="InterPro" id="IPR002734">
    <property type="entry name" value="RibDG_C"/>
</dbReference>
<evidence type="ECO:0000256" key="9">
    <source>
        <dbReference type="ARBA" id="ARBA00022833"/>
    </source>
</evidence>
<dbReference type="SUPFAM" id="SSF53927">
    <property type="entry name" value="Cytidine deaminase-like"/>
    <property type="match status" value="1"/>
</dbReference>
<dbReference type="EC" id="3.5.4.26" evidence="13"/>
<dbReference type="AlphaFoldDB" id="A0AA96GFX2"/>
<keyword evidence="6 13" id="KW-0686">Riboflavin biosynthesis</keyword>
<dbReference type="SUPFAM" id="SSF53597">
    <property type="entry name" value="Dihydrofolate reductase-like"/>
    <property type="match status" value="1"/>
</dbReference>
<comment type="pathway">
    <text evidence="2 13">Cofactor biosynthesis; riboflavin biosynthesis; 5-amino-6-(D-ribitylamino)uracil from GTP: step 2/4.</text>
</comment>
<gene>
    <name evidence="18" type="primary">ribD</name>
    <name evidence="18" type="ORF">PP769_18170</name>
</gene>
<evidence type="ECO:0000256" key="8">
    <source>
        <dbReference type="ARBA" id="ARBA00022801"/>
    </source>
</evidence>
<keyword evidence="11 13" id="KW-0560">Oxidoreductase</keyword>
<evidence type="ECO:0000256" key="5">
    <source>
        <dbReference type="ARBA" id="ARBA00007417"/>
    </source>
</evidence>
<evidence type="ECO:0000256" key="2">
    <source>
        <dbReference type="ARBA" id="ARBA00004882"/>
    </source>
</evidence>
<dbReference type="NCBIfam" id="TIGR00326">
    <property type="entry name" value="eubact_ribD"/>
    <property type="match status" value="1"/>
</dbReference>
<feature type="binding site" evidence="16">
    <location>
        <position position="44"/>
    </location>
    <ligand>
        <name>Zn(2+)</name>
        <dbReference type="ChEBI" id="CHEBI:29105"/>
        <note>catalytic</note>
    </ligand>
</feature>
<feature type="binding site" evidence="15">
    <location>
        <position position="294"/>
    </location>
    <ligand>
        <name>substrate</name>
    </ligand>
</feature>
<dbReference type="Gene3D" id="3.40.430.10">
    <property type="entry name" value="Dihydrofolate Reductase, subunit A"/>
    <property type="match status" value="1"/>
</dbReference>
<feature type="binding site" evidence="15">
    <location>
        <position position="191"/>
    </location>
    <ligand>
        <name>NADP(+)</name>
        <dbReference type="ChEBI" id="CHEBI:58349"/>
    </ligand>
</feature>
<keyword evidence="10 13" id="KW-0521">NADP</keyword>
<comment type="pathway">
    <text evidence="3 13">Cofactor biosynthesis; riboflavin biosynthesis; 5-amino-6-(D-ribitylamino)uracil from GTP: step 3/4.</text>
</comment>
<dbReference type="Proteomes" id="UP001302719">
    <property type="component" value="Chromosome"/>
</dbReference>
<evidence type="ECO:0000256" key="13">
    <source>
        <dbReference type="PIRNR" id="PIRNR006769"/>
    </source>
</evidence>
<dbReference type="PROSITE" id="PS51747">
    <property type="entry name" value="CYT_DCMP_DEAMINASES_2"/>
    <property type="match status" value="1"/>
</dbReference>
<evidence type="ECO:0000256" key="3">
    <source>
        <dbReference type="ARBA" id="ARBA00004910"/>
    </source>
</evidence>
<dbReference type="Gene3D" id="3.40.140.10">
    <property type="entry name" value="Cytidine Deaminase, domain 2"/>
    <property type="match status" value="1"/>
</dbReference>
<feature type="active site" description="Proton donor" evidence="14">
    <location>
        <position position="46"/>
    </location>
</feature>
<evidence type="ECO:0000256" key="10">
    <source>
        <dbReference type="ARBA" id="ARBA00022857"/>
    </source>
</evidence>
<feature type="domain" description="CMP/dCMP-type deaminase" evidence="17">
    <location>
        <begin position="1"/>
        <end position="110"/>
    </location>
</feature>
<comment type="catalytic activity">
    <reaction evidence="13">
        <text>5-amino-6-(5-phospho-D-ribitylamino)uracil + NADP(+) = 5-amino-6-(5-phospho-D-ribosylamino)uracil + NADPH + H(+)</text>
        <dbReference type="Rhea" id="RHEA:17845"/>
        <dbReference type="ChEBI" id="CHEBI:15378"/>
        <dbReference type="ChEBI" id="CHEBI:57783"/>
        <dbReference type="ChEBI" id="CHEBI:58349"/>
        <dbReference type="ChEBI" id="CHEBI:58421"/>
        <dbReference type="ChEBI" id="CHEBI:58453"/>
        <dbReference type="EC" id="1.1.1.193"/>
    </reaction>
</comment>
<dbReference type="Pfam" id="PF00383">
    <property type="entry name" value="dCMP_cyt_deam_1"/>
    <property type="match status" value="1"/>
</dbReference>
<dbReference type="PANTHER" id="PTHR38011:SF7">
    <property type="entry name" value="2,5-DIAMINO-6-RIBOSYLAMINO-4(3H)-PYRIMIDINONE 5'-PHOSPHATE REDUCTASE"/>
    <property type="match status" value="1"/>
</dbReference>
<dbReference type="InterPro" id="IPR002125">
    <property type="entry name" value="CMP_dCMP_dom"/>
</dbReference>
<dbReference type="Pfam" id="PF01872">
    <property type="entry name" value="RibD_C"/>
    <property type="match status" value="1"/>
</dbReference>
<dbReference type="GO" id="GO:0046872">
    <property type="term" value="F:metal ion binding"/>
    <property type="evidence" value="ECO:0007669"/>
    <property type="project" value="UniProtKB-KW"/>
</dbReference>
<feature type="binding site" evidence="15">
    <location>
        <position position="222"/>
    </location>
    <ligand>
        <name>NADP(+)</name>
        <dbReference type="ChEBI" id="CHEBI:58349"/>
    </ligand>
</feature>
<keyword evidence="9 13" id="KW-0862">Zinc</keyword>
<evidence type="ECO:0000256" key="16">
    <source>
        <dbReference type="PIRSR" id="PIRSR006769-3"/>
    </source>
</evidence>
<dbReference type="KEGG" id="nall:PP769_18170"/>
<evidence type="ECO:0000256" key="4">
    <source>
        <dbReference type="ARBA" id="ARBA00005259"/>
    </source>
</evidence>
<dbReference type="InterPro" id="IPR024072">
    <property type="entry name" value="DHFR-like_dom_sf"/>
</dbReference>
<keyword evidence="8 13" id="KW-0378">Hydrolase</keyword>
<dbReference type="EMBL" id="CP116967">
    <property type="protein sequence ID" value="WNM57874.1"/>
    <property type="molecule type" value="Genomic_DNA"/>
</dbReference>
<organism evidence="18 19">
    <name type="scientific">Candidatus Nitrospira allomarina</name>
    <dbReference type="NCBI Taxonomy" id="3020900"/>
    <lineage>
        <taxon>Bacteria</taxon>
        <taxon>Pseudomonadati</taxon>
        <taxon>Nitrospirota</taxon>
        <taxon>Nitrospiria</taxon>
        <taxon>Nitrospirales</taxon>
        <taxon>Nitrospiraceae</taxon>
        <taxon>Nitrospira</taxon>
    </lineage>
</organism>
<dbReference type="RefSeq" id="WP_312642900.1">
    <property type="nucleotide sequence ID" value="NZ_CP116967.1"/>
</dbReference>
<comment type="catalytic activity">
    <reaction evidence="13">
        <text>2,5-diamino-6-hydroxy-4-(5-phosphoribosylamino)-pyrimidine + H2O + H(+) = 5-amino-6-(5-phospho-D-ribosylamino)uracil + NH4(+)</text>
        <dbReference type="Rhea" id="RHEA:21868"/>
        <dbReference type="ChEBI" id="CHEBI:15377"/>
        <dbReference type="ChEBI" id="CHEBI:15378"/>
        <dbReference type="ChEBI" id="CHEBI:28938"/>
        <dbReference type="ChEBI" id="CHEBI:58453"/>
        <dbReference type="ChEBI" id="CHEBI:58614"/>
        <dbReference type="EC" id="3.5.4.26"/>
    </reaction>
</comment>
<keyword evidence="7 13" id="KW-0479">Metal-binding</keyword>
<evidence type="ECO:0000256" key="15">
    <source>
        <dbReference type="PIRSR" id="PIRSR006769-2"/>
    </source>
</evidence>
<dbReference type="InterPro" id="IPR011549">
    <property type="entry name" value="RibD_C"/>
</dbReference>
<dbReference type="GO" id="GO:0008703">
    <property type="term" value="F:5-amino-6-(5-phosphoribosylamino)uracil reductase activity"/>
    <property type="evidence" value="ECO:0007669"/>
    <property type="project" value="UniProtKB-EC"/>
</dbReference>
<evidence type="ECO:0000313" key="19">
    <source>
        <dbReference type="Proteomes" id="UP001302719"/>
    </source>
</evidence>
<evidence type="ECO:0000256" key="6">
    <source>
        <dbReference type="ARBA" id="ARBA00022619"/>
    </source>
</evidence>
<comment type="cofactor">
    <cofactor evidence="13 16">
        <name>Zn(2+)</name>
        <dbReference type="ChEBI" id="CHEBI:29105"/>
    </cofactor>
    <text evidence="13 16">Binds 1 zinc ion.</text>
</comment>
<evidence type="ECO:0000256" key="7">
    <source>
        <dbReference type="ARBA" id="ARBA00022723"/>
    </source>
</evidence>